<evidence type="ECO:0000313" key="2">
    <source>
        <dbReference type="Proteomes" id="UP001172102"/>
    </source>
</evidence>
<comment type="caution">
    <text evidence="1">The sequence shown here is derived from an EMBL/GenBank/DDBJ whole genome shotgun (WGS) entry which is preliminary data.</text>
</comment>
<sequence>MVAVPTPLAIPAKRLSTNRMMPQASAHEGLMMVAWAPESTNALTLNPFTSTSTYSMCTFPKTTCKTQSGSLPLGVEGQGLTLRVVLHGVLQVLHDPLLADDLFNLGLGLDIEGILVQLLNLLMAHCPLPPLPIVALRKYLRKPLWVVKSRRQLWPLPVQLASQVWISKDLQPNQLGVLLSGSRPGAGARLRGSRSVAGGDAGGAANVADVESEHFAVANLQLAEGLCVLADELAVVVEVL</sequence>
<organism evidence="1 2">
    <name type="scientific">Lasiosphaeris hirsuta</name>
    <dbReference type="NCBI Taxonomy" id="260670"/>
    <lineage>
        <taxon>Eukaryota</taxon>
        <taxon>Fungi</taxon>
        <taxon>Dikarya</taxon>
        <taxon>Ascomycota</taxon>
        <taxon>Pezizomycotina</taxon>
        <taxon>Sordariomycetes</taxon>
        <taxon>Sordariomycetidae</taxon>
        <taxon>Sordariales</taxon>
        <taxon>Lasiosphaeriaceae</taxon>
        <taxon>Lasiosphaeris</taxon>
    </lineage>
</organism>
<evidence type="ECO:0000313" key="1">
    <source>
        <dbReference type="EMBL" id="KAK0714642.1"/>
    </source>
</evidence>
<name>A0AA40AEZ6_9PEZI</name>
<dbReference type="AlphaFoldDB" id="A0AA40AEZ6"/>
<dbReference type="Proteomes" id="UP001172102">
    <property type="component" value="Unassembled WGS sequence"/>
</dbReference>
<accession>A0AA40AEZ6</accession>
<dbReference type="EMBL" id="JAUKUA010000004">
    <property type="protein sequence ID" value="KAK0714642.1"/>
    <property type="molecule type" value="Genomic_DNA"/>
</dbReference>
<keyword evidence="2" id="KW-1185">Reference proteome</keyword>
<proteinExistence type="predicted"/>
<protein>
    <submittedName>
        <fullName evidence="1">Uncharacterized protein</fullName>
    </submittedName>
</protein>
<reference evidence="1" key="1">
    <citation type="submission" date="2023-06" db="EMBL/GenBank/DDBJ databases">
        <title>Genome-scale phylogeny and comparative genomics of the fungal order Sordariales.</title>
        <authorList>
            <consortium name="Lawrence Berkeley National Laboratory"/>
            <person name="Hensen N."/>
            <person name="Bonometti L."/>
            <person name="Westerberg I."/>
            <person name="Brannstrom I.O."/>
            <person name="Guillou S."/>
            <person name="Cros-Aarteil S."/>
            <person name="Calhoun S."/>
            <person name="Haridas S."/>
            <person name="Kuo A."/>
            <person name="Mondo S."/>
            <person name="Pangilinan J."/>
            <person name="Riley R."/>
            <person name="Labutti K."/>
            <person name="Andreopoulos B."/>
            <person name="Lipzen A."/>
            <person name="Chen C."/>
            <person name="Yanf M."/>
            <person name="Daum C."/>
            <person name="Ng V."/>
            <person name="Clum A."/>
            <person name="Steindorff A."/>
            <person name="Ohm R."/>
            <person name="Martin F."/>
            <person name="Silar P."/>
            <person name="Natvig D."/>
            <person name="Lalanne C."/>
            <person name="Gautier V."/>
            <person name="Ament-Velasquez S.L."/>
            <person name="Kruys A."/>
            <person name="Hutchinson M.I."/>
            <person name="Powell A.J."/>
            <person name="Barry K."/>
            <person name="Miller A.N."/>
            <person name="Grigoriev I.V."/>
            <person name="Debuchy R."/>
            <person name="Gladieux P."/>
            <person name="Thoren M.H."/>
            <person name="Johannesson H."/>
        </authorList>
    </citation>
    <scope>NUCLEOTIDE SEQUENCE</scope>
    <source>
        <strain evidence="1">SMH4607-1</strain>
    </source>
</reference>
<gene>
    <name evidence="1" type="ORF">B0H67DRAFT_218054</name>
</gene>